<keyword evidence="4" id="KW-0600">Photoreceptor protein</keyword>
<sequence length="752" mass="85447">MKLKDIVNREIVNLTNCEQEPIHVPGSIQPHGFLIAIDADFVIRYTSANVNDFSVLTVEEVLQKPIEVLIGTDQLAEFRYYINHLQDRVTTPLIVNIENTQFQCVIHRSIDLLICEFEPVSEYIPRVSTVYDQAINFAKYMGQAMTLQQLSHSVATEIRALTGYDRVMVYRFDKDYNGEIFAESKVDEHEPFLGLHYPHTDIPLQARQLYIKNLLRLIVDINYTPVPIFTKENATNESLDLSHSTLRSVSPIHVEYLKNMGVGATLTISLIHEGKLWGLIACHHYSYKYIDHYTRIAAQLQGHFLTSQIQVREMAEEYTVAANINKSLETLLNLSFAPERASLQDLVKQTQILEIANAGGVAVVLNDIVYKAGKTPDDKSILKITAWAKKKASKGFYSTSSLPEHLPEAQEWCATASGILYYQLGVVHDETIVWFRPESLEEINWSGDPEKAIVKDANGLSPRKSFEKYQQIVKCRSHEWTKTEQTAASTFSYSLQKFITLILLTEEEARQRELTKQLKESNLELENISWISTHDLKEPLRKIQLFSSRLLDLDKNISPDVSNTLKKMNASANRMQRLISDITNYSKIRHSEKSFEAINLQELIEKVKQGLHEEIEEKNATITTQNLTSVTGIPVIVHQLFSNLIGNALKFNKEGVPAMINISQSKEPGLSPEPDDARLYTRITIADNGIGFENEFNDRIFKIFTRLHTADKYEGTGIGLALCKKIMQLHNGYIFAEGVKNEGATFSLYFPV</sequence>
<dbReference type="AlphaFoldDB" id="A0A4Q5LV83"/>
<evidence type="ECO:0000259" key="10">
    <source>
        <dbReference type="PROSITE" id="PS50046"/>
    </source>
</evidence>
<reference evidence="12 13" key="1">
    <citation type="submission" date="2019-02" db="EMBL/GenBank/DDBJ databases">
        <title>Bacterial novel species Emticicia sp. 17J42-9 isolated from soil.</title>
        <authorList>
            <person name="Jung H.-Y."/>
        </authorList>
    </citation>
    <scope>NUCLEOTIDE SEQUENCE [LARGE SCALE GENOMIC DNA]</scope>
    <source>
        <strain evidence="12 13">17J42-9</strain>
    </source>
</reference>
<dbReference type="PANTHER" id="PTHR42878">
    <property type="entry name" value="TWO-COMPONENT HISTIDINE KINASE"/>
    <property type="match status" value="1"/>
</dbReference>
<dbReference type="PRINTS" id="PR01033">
    <property type="entry name" value="PHYTOCHROME"/>
</dbReference>
<dbReference type="Pfam" id="PF08446">
    <property type="entry name" value="PAS_2"/>
    <property type="match status" value="1"/>
</dbReference>
<dbReference type="Gene3D" id="3.30.450.20">
    <property type="entry name" value="PAS domain"/>
    <property type="match status" value="1"/>
</dbReference>
<dbReference type="Pfam" id="PF01590">
    <property type="entry name" value="GAF"/>
    <property type="match status" value="1"/>
</dbReference>
<accession>A0A4Q5LV83</accession>
<keyword evidence="7" id="KW-0418">Kinase</keyword>
<dbReference type="Pfam" id="PF00360">
    <property type="entry name" value="PHY"/>
    <property type="match status" value="1"/>
</dbReference>
<dbReference type="SMART" id="SM00387">
    <property type="entry name" value="HATPase_c"/>
    <property type="match status" value="1"/>
</dbReference>
<organism evidence="12 13">
    <name type="scientific">Emticicia agri</name>
    <dbReference type="NCBI Taxonomy" id="2492393"/>
    <lineage>
        <taxon>Bacteria</taxon>
        <taxon>Pseudomonadati</taxon>
        <taxon>Bacteroidota</taxon>
        <taxon>Cytophagia</taxon>
        <taxon>Cytophagales</taxon>
        <taxon>Leadbetterellaceae</taxon>
        <taxon>Emticicia</taxon>
    </lineage>
</organism>
<keyword evidence="8" id="KW-0157">Chromophore</keyword>
<dbReference type="InterPro" id="IPR043150">
    <property type="entry name" value="Phytochrome_PHY_sf"/>
</dbReference>
<evidence type="ECO:0000256" key="7">
    <source>
        <dbReference type="ARBA" id="ARBA00022777"/>
    </source>
</evidence>
<dbReference type="Pfam" id="PF00512">
    <property type="entry name" value="HisKA"/>
    <property type="match status" value="1"/>
</dbReference>
<keyword evidence="6" id="KW-0808">Transferase</keyword>
<dbReference type="GO" id="GO:0000155">
    <property type="term" value="F:phosphorelay sensor kinase activity"/>
    <property type="evidence" value="ECO:0007669"/>
    <property type="project" value="InterPro"/>
</dbReference>
<evidence type="ECO:0000256" key="3">
    <source>
        <dbReference type="ARBA" id="ARBA00012438"/>
    </source>
</evidence>
<dbReference type="PROSITE" id="PS50109">
    <property type="entry name" value="HIS_KIN"/>
    <property type="match status" value="1"/>
</dbReference>
<dbReference type="InterPro" id="IPR016132">
    <property type="entry name" value="Phyto_chromo_attachment"/>
</dbReference>
<dbReference type="EMBL" id="SEWF01000047">
    <property type="protein sequence ID" value="RYU93363.1"/>
    <property type="molecule type" value="Genomic_DNA"/>
</dbReference>
<dbReference type="InterPro" id="IPR005467">
    <property type="entry name" value="His_kinase_dom"/>
</dbReference>
<dbReference type="OrthoDB" id="9766459at2"/>
<dbReference type="SMART" id="SM00388">
    <property type="entry name" value="HisKA"/>
    <property type="match status" value="1"/>
</dbReference>
<comment type="similarity">
    <text evidence="2">In the N-terminal section; belongs to the phytochrome family.</text>
</comment>
<dbReference type="Gene3D" id="1.10.287.130">
    <property type="match status" value="1"/>
</dbReference>
<comment type="catalytic activity">
    <reaction evidence="1">
        <text>ATP + protein L-histidine = ADP + protein N-phospho-L-histidine.</text>
        <dbReference type="EC" id="2.7.13.3"/>
    </reaction>
</comment>
<dbReference type="PANTHER" id="PTHR42878:SF15">
    <property type="entry name" value="BACTERIOPHYTOCHROME"/>
    <property type="match status" value="1"/>
</dbReference>
<dbReference type="Gene3D" id="3.30.565.10">
    <property type="entry name" value="Histidine kinase-like ATPase, C-terminal domain"/>
    <property type="match status" value="1"/>
</dbReference>
<keyword evidence="13" id="KW-1185">Reference proteome</keyword>
<keyword evidence="9" id="KW-0675">Receptor</keyword>
<dbReference type="InterPro" id="IPR001294">
    <property type="entry name" value="Phytochrome"/>
</dbReference>
<dbReference type="InterPro" id="IPR050351">
    <property type="entry name" value="BphY/WalK/GraS-like"/>
</dbReference>
<dbReference type="Gene3D" id="3.30.450.40">
    <property type="match status" value="1"/>
</dbReference>
<evidence type="ECO:0000256" key="9">
    <source>
        <dbReference type="ARBA" id="ARBA00023170"/>
    </source>
</evidence>
<dbReference type="SUPFAM" id="SSF47384">
    <property type="entry name" value="Homodimeric domain of signal transducing histidine kinase"/>
    <property type="match status" value="1"/>
</dbReference>
<dbReference type="GO" id="GO:0009881">
    <property type="term" value="F:photoreceptor activity"/>
    <property type="evidence" value="ECO:0007669"/>
    <property type="project" value="UniProtKB-KW"/>
</dbReference>
<dbReference type="GO" id="GO:0030295">
    <property type="term" value="F:protein kinase activator activity"/>
    <property type="evidence" value="ECO:0007669"/>
    <property type="project" value="TreeGrafter"/>
</dbReference>
<dbReference type="EC" id="2.7.13.3" evidence="3"/>
<dbReference type="InterPro" id="IPR029016">
    <property type="entry name" value="GAF-like_dom_sf"/>
</dbReference>
<evidence type="ECO:0000259" key="11">
    <source>
        <dbReference type="PROSITE" id="PS50109"/>
    </source>
</evidence>
<dbReference type="InterPro" id="IPR036097">
    <property type="entry name" value="HisK_dim/P_sf"/>
</dbReference>
<proteinExistence type="inferred from homology"/>
<dbReference type="SMART" id="SM00065">
    <property type="entry name" value="GAF"/>
    <property type="match status" value="1"/>
</dbReference>
<dbReference type="CDD" id="cd00082">
    <property type="entry name" value="HisKA"/>
    <property type="match status" value="1"/>
</dbReference>
<dbReference type="GO" id="GO:0000156">
    <property type="term" value="F:phosphorelay response regulator activity"/>
    <property type="evidence" value="ECO:0007669"/>
    <property type="project" value="TreeGrafter"/>
</dbReference>
<evidence type="ECO:0000313" key="12">
    <source>
        <dbReference type="EMBL" id="RYU93363.1"/>
    </source>
</evidence>
<feature type="domain" description="Histidine kinase" evidence="11">
    <location>
        <begin position="531"/>
        <end position="752"/>
    </location>
</feature>
<evidence type="ECO:0000256" key="8">
    <source>
        <dbReference type="ARBA" id="ARBA00022991"/>
    </source>
</evidence>
<dbReference type="SUPFAM" id="SSF55874">
    <property type="entry name" value="ATPase domain of HSP90 chaperone/DNA topoisomerase II/histidine kinase"/>
    <property type="match status" value="1"/>
</dbReference>
<feature type="domain" description="Phytochrome chromophore attachment site" evidence="10">
    <location>
        <begin position="146"/>
        <end position="307"/>
    </location>
</feature>
<dbReference type="GO" id="GO:0006355">
    <property type="term" value="P:regulation of DNA-templated transcription"/>
    <property type="evidence" value="ECO:0007669"/>
    <property type="project" value="InterPro"/>
</dbReference>
<dbReference type="InterPro" id="IPR003594">
    <property type="entry name" value="HATPase_dom"/>
</dbReference>
<dbReference type="GO" id="GO:0007234">
    <property type="term" value="P:osmosensory signaling via phosphorelay pathway"/>
    <property type="evidence" value="ECO:0007669"/>
    <property type="project" value="TreeGrafter"/>
</dbReference>
<evidence type="ECO:0000256" key="2">
    <source>
        <dbReference type="ARBA" id="ARBA00006402"/>
    </source>
</evidence>
<evidence type="ECO:0000313" key="13">
    <source>
        <dbReference type="Proteomes" id="UP000293162"/>
    </source>
</evidence>
<comment type="caution">
    <text evidence="12">The sequence shown here is derived from an EMBL/GenBank/DDBJ whole genome shotgun (WGS) entry which is preliminary data.</text>
</comment>
<dbReference type="GO" id="GO:0009584">
    <property type="term" value="P:detection of visible light"/>
    <property type="evidence" value="ECO:0007669"/>
    <property type="project" value="InterPro"/>
</dbReference>
<evidence type="ECO:0000256" key="4">
    <source>
        <dbReference type="ARBA" id="ARBA00022543"/>
    </source>
</evidence>
<dbReference type="InterPro" id="IPR003661">
    <property type="entry name" value="HisK_dim/P_dom"/>
</dbReference>
<dbReference type="SUPFAM" id="SSF55785">
    <property type="entry name" value="PYP-like sensor domain (PAS domain)"/>
    <property type="match status" value="1"/>
</dbReference>
<dbReference type="RefSeq" id="WP_130023520.1">
    <property type="nucleotide sequence ID" value="NZ_SEWF01000047.1"/>
</dbReference>
<dbReference type="InterPro" id="IPR013654">
    <property type="entry name" value="PAS_2"/>
</dbReference>
<gene>
    <name evidence="12" type="ORF">EWM59_22560</name>
</gene>
<name>A0A4Q5LV83_9BACT</name>
<evidence type="ECO:0000256" key="1">
    <source>
        <dbReference type="ARBA" id="ARBA00000085"/>
    </source>
</evidence>
<evidence type="ECO:0000256" key="6">
    <source>
        <dbReference type="ARBA" id="ARBA00022679"/>
    </source>
</evidence>
<dbReference type="Pfam" id="PF02518">
    <property type="entry name" value="HATPase_c"/>
    <property type="match status" value="1"/>
</dbReference>
<dbReference type="PROSITE" id="PS50046">
    <property type="entry name" value="PHYTOCHROME_2"/>
    <property type="match status" value="1"/>
</dbReference>
<keyword evidence="5" id="KW-0716">Sensory transduction</keyword>
<evidence type="ECO:0000256" key="5">
    <source>
        <dbReference type="ARBA" id="ARBA00022606"/>
    </source>
</evidence>
<dbReference type="Gene3D" id="3.30.450.270">
    <property type="match status" value="1"/>
</dbReference>
<dbReference type="InterPro" id="IPR036890">
    <property type="entry name" value="HATPase_C_sf"/>
</dbReference>
<dbReference type="InterPro" id="IPR013515">
    <property type="entry name" value="Phytochrome_cen-reg"/>
</dbReference>
<protein>
    <recommendedName>
        <fullName evidence="3">histidine kinase</fullName>
        <ecNumber evidence="3">2.7.13.3</ecNumber>
    </recommendedName>
</protein>
<dbReference type="InterPro" id="IPR003018">
    <property type="entry name" value="GAF"/>
</dbReference>
<dbReference type="InterPro" id="IPR035965">
    <property type="entry name" value="PAS-like_dom_sf"/>
</dbReference>
<dbReference type="SUPFAM" id="SSF55781">
    <property type="entry name" value="GAF domain-like"/>
    <property type="match status" value="2"/>
</dbReference>
<dbReference type="Proteomes" id="UP000293162">
    <property type="component" value="Unassembled WGS sequence"/>
</dbReference>